<dbReference type="Gene3D" id="2.160.20.120">
    <property type="match status" value="1"/>
</dbReference>
<feature type="domain" description="DUF4097" evidence="2">
    <location>
        <begin position="122"/>
        <end position="270"/>
    </location>
</feature>
<accession>W5WIG2</accession>
<dbReference type="AlphaFoldDB" id="W5WIG2"/>
<dbReference type="PATRIC" id="fig|1449976.3.peg.7217"/>
<reference evidence="3 4" key="1">
    <citation type="journal article" date="2014" name="BMC Genomics">
        <title>Complete genome sequence of producer of the glycopeptide antibiotic Aculeximycin Kutzneria albida DSM 43870T, a representative of minor genus of Pseudonocardiaceae.</title>
        <authorList>
            <person name="Rebets Y."/>
            <person name="Tokovenko B."/>
            <person name="Lushchyk I."/>
            <person name="Ruckert C."/>
            <person name="Zaburannyi N."/>
            <person name="Bechthold A."/>
            <person name="Kalinowski J."/>
            <person name="Luzhetskyy A."/>
        </authorList>
    </citation>
    <scope>NUCLEOTIDE SEQUENCE [LARGE SCALE GENOMIC DNA]</scope>
    <source>
        <strain evidence="3">DSM 43870</strain>
    </source>
</reference>
<dbReference type="STRING" id="1449976.KALB_7183"/>
<protein>
    <recommendedName>
        <fullName evidence="2">DUF4097 domain-containing protein</fullName>
    </recommendedName>
</protein>
<dbReference type="Pfam" id="PF13349">
    <property type="entry name" value="DUF4097"/>
    <property type="match status" value="1"/>
</dbReference>
<organism evidence="3 4">
    <name type="scientific">Kutzneria albida DSM 43870</name>
    <dbReference type="NCBI Taxonomy" id="1449976"/>
    <lineage>
        <taxon>Bacteria</taxon>
        <taxon>Bacillati</taxon>
        <taxon>Actinomycetota</taxon>
        <taxon>Actinomycetes</taxon>
        <taxon>Pseudonocardiales</taxon>
        <taxon>Pseudonocardiaceae</taxon>
        <taxon>Kutzneria</taxon>
    </lineage>
</organism>
<dbReference type="KEGG" id="kal:KALB_7183"/>
<evidence type="ECO:0000313" key="4">
    <source>
        <dbReference type="Proteomes" id="UP000019225"/>
    </source>
</evidence>
<dbReference type="HOGENOM" id="CLU_081211_0_0_11"/>
<dbReference type="InterPro" id="IPR025164">
    <property type="entry name" value="Toastrack_DUF4097"/>
</dbReference>
<evidence type="ECO:0000313" key="3">
    <source>
        <dbReference type="EMBL" id="AHI00541.1"/>
    </source>
</evidence>
<keyword evidence="4" id="KW-1185">Reference proteome</keyword>
<dbReference type="PANTHER" id="PTHR34094">
    <property type="match status" value="1"/>
</dbReference>
<gene>
    <name evidence="3" type="ORF">KALB_7183</name>
</gene>
<feature type="compositionally biased region" description="Acidic residues" evidence="1">
    <location>
        <begin position="1"/>
        <end position="13"/>
    </location>
</feature>
<dbReference type="Proteomes" id="UP000019225">
    <property type="component" value="Chromosome"/>
</dbReference>
<dbReference type="PANTHER" id="PTHR34094:SF1">
    <property type="entry name" value="PROTEIN FAM185A"/>
    <property type="match status" value="1"/>
</dbReference>
<proteinExistence type="predicted"/>
<feature type="region of interest" description="Disordered" evidence="1">
    <location>
        <begin position="1"/>
        <end position="22"/>
    </location>
</feature>
<dbReference type="eggNOG" id="COG3595">
    <property type="taxonomic scope" value="Bacteria"/>
</dbReference>
<dbReference type="EMBL" id="CP007155">
    <property type="protein sequence ID" value="AHI00541.1"/>
    <property type="molecule type" value="Genomic_DNA"/>
</dbReference>
<name>W5WIG2_9PSEU</name>
<evidence type="ECO:0000259" key="2">
    <source>
        <dbReference type="Pfam" id="PF13349"/>
    </source>
</evidence>
<sequence length="306" mass="31342">MKTMSEEDVDLGTEDAPPARREDFEANGPIEIDIAIGTGRIEIQLVDEPGVRVEVRHAPESDDQWVPGLSGLLNWVSGQFGGGPQDNSPEETVRQTRIDLTGNRLVVRTPKPLPMRGMPLSVVVKAPSGSHVETKSGSASLAVTGSAGRVNVTSGTGDISVDRADGAASVQSASASVRLGPMLGGVRVKTGSGDLEVSSVGGPSLLFTGTGDIWLGAVQSDVTVRTGSGDVTVADAACGRIEVVTGSGELRVAVRSGVKAQVDLVSYSGRAYSELALSDTPPPGEPSLFVRGRTGSGTAVITTAVG</sequence>
<evidence type="ECO:0000256" key="1">
    <source>
        <dbReference type="SAM" id="MobiDB-lite"/>
    </source>
</evidence>